<evidence type="ECO:0000313" key="3">
    <source>
        <dbReference type="Proteomes" id="UP000078200"/>
    </source>
</evidence>
<reference evidence="2" key="1">
    <citation type="submission" date="2020-05" db="UniProtKB">
        <authorList>
            <consortium name="EnsemblMetazoa"/>
        </authorList>
    </citation>
    <scope>IDENTIFICATION</scope>
    <source>
        <strain evidence="2">TTRI</strain>
    </source>
</reference>
<keyword evidence="1" id="KW-0472">Membrane</keyword>
<evidence type="ECO:0000313" key="2">
    <source>
        <dbReference type="EnsemblMetazoa" id="GAUT031223-PA"/>
    </source>
</evidence>
<organism evidence="2 3">
    <name type="scientific">Glossina austeni</name>
    <name type="common">Savannah tsetse fly</name>
    <dbReference type="NCBI Taxonomy" id="7395"/>
    <lineage>
        <taxon>Eukaryota</taxon>
        <taxon>Metazoa</taxon>
        <taxon>Ecdysozoa</taxon>
        <taxon>Arthropoda</taxon>
        <taxon>Hexapoda</taxon>
        <taxon>Insecta</taxon>
        <taxon>Pterygota</taxon>
        <taxon>Neoptera</taxon>
        <taxon>Endopterygota</taxon>
        <taxon>Diptera</taxon>
        <taxon>Brachycera</taxon>
        <taxon>Muscomorpha</taxon>
        <taxon>Hippoboscoidea</taxon>
        <taxon>Glossinidae</taxon>
        <taxon>Glossina</taxon>
    </lineage>
</organism>
<dbReference type="AlphaFoldDB" id="A0A1A9VAN5"/>
<dbReference type="Proteomes" id="UP000078200">
    <property type="component" value="Unassembled WGS sequence"/>
</dbReference>
<dbReference type="EnsemblMetazoa" id="GAUT031223-RA">
    <property type="protein sequence ID" value="GAUT031223-PA"/>
    <property type="gene ID" value="GAUT031223"/>
</dbReference>
<feature type="transmembrane region" description="Helical" evidence="1">
    <location>
        <begin position="66"/>
        <end position="87"/>
    </location>
</feature>
<evidence type="ECO:0000256" key="1">
    <source>
        <dbReference type="SAM" id="Phobius"/>
    </source>
</evidence>
<proteinExistence type="predicted"/>
<name>A0A1A9VAN5_GLOAU</name>
<sequence length="123" mass="14408">MLDFLELFHQSHKNHVKIAKYSELNKNTNSNFLKYTELSALIFAVNTYLDLEKQYSSLYHTYCNVLAIHVGYNTVNMFTYSFLWVFLKHSRRSGGSPSQNRQNVVTLFDFFEAIVLPRQADNT</sequence>
<dbReference type="VEuPathDB" id="VectorBase:GAUT031223"/>
<keyword evidence="1" id="KW-1133">Transmembrane helix</keyword>
<keyword evidence="3" id="KW-1185">Reference proteome</keyword>
<protein>
    <submittedName>
        <fullName evidence="2">Uncharacterized protein</fullName>
    </submittedName>
</protein>
<accession>A0A1A9VAN5</accession>
<keyword evidence="1" id="KW-0812">Transmembrane</keyword>